<sequence length="59" mass="6832">MQKLFCYSRPTEALALKFYASQIPKTIAVNLSDNLVVYEYPVFDPYEYGLTCEKSRSTK</sequence>
<dbReference type="Proteomes" id="UP000297280">
    <property type="component" value="Unassembled WGS sequence"/>
</dbReference>
<dbReference type="AlphaFoldDB" id="A0A4Z1KXY9"/>
<comment type="caution">
    <text evidence="1">The sequence shown here is derived from an EMBL/GenBank/DDBJ whole genome shotgun (WGS) entry which is preliminary data.</text>
</comment>
<protein>
    <submittedName>
        <fullName evidence="1">Uncharacterized protein</fullName>
    </submittedName>
</protein>
<reference evidence="1 2" key="1">
    <citation type="submission" date="2017-12" db="EMBL/GenBank/DDBJ databases">
        <title>Comparative genomics of Botrytis spp.</title>
        <authorList>
            <person name="Valero-Jimenez C.A."/>
            <person name="Tapia P."/>
            <person name="Veloso J."/>
            <person name="Silva-Moreno E."/>
            <person name="Staats M."/>
            <person name="Valdes J.H."/>
            <person name="Van Kan J.A.L."/>
        </authorList>
    </citation>
    <scope>NUCLEOTIDE SEQUENCE [LARGE SCALE GENOMIC DNA]</scope>
    <source>
        <strain evidence="1 2">MUCL3349</strain>
    </source>
</reference>
<dbReference type="EMBL" id="PQXO01000114">
    <property type="protein sequence ID" value="TGO89326.1"/>
    <property type="molecule type" value="Genomic_DNA"/>
</dbReference>
<name>A0A4Z1KXY9_9HELO</name>
<accession>A0A4Z1KXY9</accession>
<organism evidence="1 2">
    <name type="scientific">Botrytis porri</name>
    <dbReference type="NCBI Taxonomy" id="87229"/>
    <lineage>
        <taxon>Eukaryota</taxon>
        <taxon>Fungi</taxon>
        <taxon>Dikarya</taxon>
        <taxon>Ascomycota</taxon>
        <taxon>Pezizomycotina</taxon>
        <taxon>Leotiomycetes</taxon>
        <taxon>Helotiales</taxon>
        <taxon>Sclerotiniaceae</taxon>
        <taxon>Botrytis</taxon>
    </lineage>
</organism>
<keyword evidence="2" id="KW-1185">Reference proteome</keyword>
<evidence type="ECO:0000313" key="2">
    <source>
        <dbReference type="Proteomes" id="UP000297280"/>
    </source>
</evidence>
<evidence type="ECO:0000313" key="1">
    <source>
        <dbReference type="EMBL" id="TGO89326.1"/>
    </source>
</evidence>
<proteinExistence type="predicted"/>
<gene>
    <name evidence="1" type="ORF">BPOR_0114g00070</name>
</gene>